<evidence type="ECO:0000256" key="4">
    <source>
        <dbReference type="ARBA" id="ARBA00022490"/>
    </source>
</evidence>
<feature type="domain" description="RING-type" evidence="10">
    <location>
        <begin position="666"/>
        <end position="701"/>
    </location>
</feature>
<dbReference type="AlphaFoldDB" id="A0A2A9MPJ1"/>
<feature type="region of interest" description="Disordered" evidence="9">
    <location>
        <begin position="488"/>
        <end position="627"/>
    </location>
</feature>
<evidence type="ECO:0000256" key="3">
    <source>
        <dbReference type="ARBA" id="ARBA00005822"/>
    </source>
</evidence>
<sequence>MGACVSAAESYWPAALGGGGSAGGGPLWQDRQIRWDQPKQHLNLRPGEVLRKQFDKREDTKGDNGIGILQITNLRVIWYCQYLPKLNISIGLHCVTYIHYTMAESSTFGRTRTLHLMSRFNSTRFEFCFAIRADHAYSLFSEMENAIRSYRATIVYKDLLLRDARVVNNEDEAMLLEGEQVEKLMDSCHSLTEHSAYPGKMYVTNYRVLWISAQTALMNISLPYIQMKSVLSRYSQHGTAMVIESQPTAGGYCLAFRVQPPASEAAKRRDSGARDLAPTAQQQLTALIATVNKCFETGPHHRLCGTGSVGDPSASSVPVPAGTPQPEPTGRDAGRQDPTATSPSLPSLASNAVVEDRQRAGVAGDVAGEPTADAACAEQLSCSGAARASSESSAILDGGNRRVSAEAPAPGSPDVPAGRERERHVRAPEEGREGERAGPGLALERQHTEPLVGEGPGMPELAPGVPAPASAPRAGRSMARFTFSAFSSSLSPLPAPAPPGEAADDSAAAAPPPAAPPPSAPSPRPAEIDAGSSSSSSSSSSSLSPRLDSRPVAEGRNGDVAEAPPTRASASPPRREGLAVGHRAEGPLAGPVAEGCRGDQGGGATLEGTGPGASGEAPAPAPASTGVAVPLDLTNEGQRADPLAPSARTLALLSPSSAKYMTPPKCVICMTSPDEAAFDPCGHICTCMRCAFQIENCPVCRSQILKVLRIYLTT</sequence>
<comment type="subcellular location">
    <subcellularLocation>
        <location evidence="1">Cell projection</location>
        <location evidence="1">Cilium</location>
    </subcellularLocation>
    <subcellularLocation>
        <location evidence="2">Cytoplasm</location>
        <location evidence="2">Cytoskeleton</location>
    </subcellularLocation>
</comment>
<dbReference type="GO" id="GO:0008270">
    <property type="term" value="F:zinc ion binding"/>
    <property type="evidence" value="ECO:0007669"/>
    <property type="project" value="UniProtKB-KW"/>
</dbReference>
<keyword evidence="12" id="KW-1185">Reference proteome</keyword>
<feature type="compositionally biased region" description="Basic and acidic residues" evidence="9">
    <location>
        <begin position="417"/>
        <end position="436"/>
    </location>
</feature>
<dbReference type="EMBL" id="NWUJ01000001">
    <property type="protein sequence ID" value="PFH37983.1"/>
    <property type="molecule type" value="Genomic_DNA"/>
</dbReference>
<feature type="compositionally biased region" description="Low complexity" evidence="9">
    <location>
        <begin position="561"/>
        <end position="572"/>
    </location>
</feature>
<dbReference type="PANTHER" id="PTHR21351:SF0">
    <property type="entry name" value="BARDET-BIEDL SYNDROME 5 PROTEIN"/>
    <property type="match status" value="1"/>
</dbReference>
<evidence type="ECO:0000256" key="6">
    <source>
        <dbReference type="ARBA" id="ARBA00023212"/>
    </source>
</evidence>
<protein>
    <submittedName>
        <fullName evidence="11">Putative Bardet-Biedl syndrome 5</fullName>
    </submittedName>
</protein>
<comment type="caution">
    <text evidence="11">The sequence shown here is derived from an EMBL/GenBank/DDBJ whole genome shotgun (WGS) entry which is preliminary data.</text>
</comment>
<dbReference type="VEuPathDB" id="ToxoDB:BESB_003240"/>
<dbReference type="SMART" id="SM00683">
    <property type="entry name" value="DM16"/>
    <property type="match status" value="2"/>
</dbReference>
<feature type="compositionally biased region" description="Low complexity" evidence="9">
    <location>
        <begin position="462"/>
        <end position="475"/>
    </location>
</feature>
<feature type="compositionally biased region" description="Low complexity" evidence="9">
    <location>
        <begin position="614"/>
        <end position="626"/>
    </location>
</feature>
<keyword evidence="5" id="KW-0969">Cilium</keyword>
<dbReference type="PROSITE" id="PS50089">
    <property type="entry name" value="ZF_RING_2"/>
    <property type="match status" value="1"/>
</dbReference>
<evidence type="ECO:0000256" key="7">
    <source>
        <dbReference type="ARBA" id="ARBA00023273"/>
    </source>
</evidence>
<dbReference type="Pfam" id="PF07289">
    <property type="entry name" value="BBL5"/>
    <property type="match status" value="1"/>
</dbReference>
<accession>A0A2A9MPJ1</accession>
<keyword evidence="8" id="KW-0862">Zinc</keyword>
<comment type="similarity">
    <text evidence="3">Belongs to the BBS5 family.</text>
</comment>
<evidence type="ECO:0000256" key="5">
    <source>
        <dbReference type="ARBA" id="ARBA00023069"/>
    </source>
</evidence>
<evidence type="ECO:0000256" key="9">
    <source>
        <dbReference type="SAM" id="MobiDB-lite"/>
    </source>
</evidence>
<dbReference type="GO" id="GO:0036064">
    <property type="term" value="C:ciliary basal body"/>
    <property type="evidence" value="ECO:0007669"/>
    <property type="project" value="TreeGrafter"/>
</dbReference>
<keyword evidence="6" id="KW-0206">Cytoskeleton</keyword>
<keyword evidence="4" id="KW-0963">Cytoplasm</keyword>
<dbReference type="InterPro" id="IPR014003">
    <property type="entry name" value="BBS5_PH"/>
</dbReference>
<organism evidence="11 12">
    <name type="scientific">Besnoitia besnoiti</name>
    <name type="common">Apicomplexan protozoan</name>
    <dbReference type="NCBI Taxonomy" id="94643"/>
    <lineage>
        <taxon>Eukaryota</taxon>
        <taxon>Sar</taxon>
        <taxon>Alveolata</taxon>
        <taxon>Apicomplexa</taxon>
        <taxon>Conoidasida</taxon>
        <taxon>Coccidia</taxon>
        <taxon>Eucoccidiorida</taxon>
        <taxon>Eimeriorina</taxon>
        <taxon>Sarcocystidae</taxon>
        <taxon>Besnoitia</taxon>
    </lineage>
</organism>
<dbReference type="InterPro" id="IPR006606">
    <property type="entry name" value="BBL5"/>
</dbReference>
<reference evidence="11 12" key="1">
    <citation type="submission" date="2017-09" db="EMBL/GenBank/DDBJ databases">
        <title>Genome sequencing of Besnoitia besnoiti strain Bb-Ger1.</title>
        <authorList>
            <person name="Schares G."/>
            <person name="Venepally P."/>
            <person name="Lorenzi H.A."/>
        </authorList>
    </citation>
    <scope>NUCLEOTIDE SEQUENCE [LARGE SCALE GENOMIC DNA]</scope>
    <source>
        <strain evidence="11 12">Bb-Ger1</strain>
    </source>
</reference>
<dbReference type="InterPro" id="IPR013083">
    <property type="entry name" value="Znf_RING/FYVE/PHD"/>
</dbReference>
<dbReference type="KEGG" id="bbes:BESB_003240"/>
<dbReference type="GO" id="GO:0034464">
    <property type="term" value="C:BBSome"/>
    <property type="evidence" value="ECO:0007669"/>
    <property type="project" value="InterPro"/>
</dbReference>
<dbReference type="GO" id="GO:0032266">
    <property type="term" value="F:phosphatidylinositol-3-phosphate binding"/>
    <property type="evidence" value="ECO:0007669"/>
    <property type="project" value="TreeGrafter"/>
</dbReference>
<dbReference type="GO" id="GO:0060271">
    <property type="term" value="P:cilium assembly"/>
    <property type="evidence" value="ECO:0007669"/>
    <property type="project" value="TreeGrafter"/>
</dbReference>
<evidence type="ECO:0000256" key="2">
    <source>
        <dbReference type="ARBA" id="ARBA00004245"/>
    </source>
</evidence>
<evidence type="ECO:0000313" key="11">
    <source>
        <dbReference type="EMBL" id="PFH37983.1"/>
    </source>
</evidence>
<dbReference type="Proteomes" id="UP000224006">
    <property type="component" value="Chromosome I"/>
</dbReference>
<gene>
    <name evidence="11" type="ORF">BESB_003240</name>
</gene>
<feature type="compositionally biased region" description="Basic and acidic residues" evidence="9">
    <location>
        <begin position="573"/>
        <end position="585"/>
    </location>
</feature>
<dbReference type="Pfam" id="PF13920">
    <property type="entry name" value="zf-C3HC4_3"/>
    <property type="match status" value="1"/>
</dbReference>
<dbReference type="OrthoDB" id="10261999at2759"/>
<dbReference type="SUPFAM" id="SSF57850">
    <property type="entry name" value="RING/U-box"/>
    <property type="match status" value="1"/>
</dbReference>
<evidence type="ECO:0000259" key="10">
    <source>
        <dbReference type="PROSITE" id="PS50089"/>
    </source>
</evidence>
<dbReference type="RefSeq" id="XP_029221992.1">
    <property type="nucleotide sequence ID" value="XM_029359079.1"/>
</dbReference>
<dbReference type="Gene3D" id="3.30.40.10">
    <property type="entry name" value="Zinc/RING finger domain, C3HC4 (zinc finger)"/>
    <property type="match status" value="1"/>
</dbReference>
<evidence type="ECO:0000313" key="12">
    <source>
        <dbReference type="Proteomes" id="UP000224006"/>
    </source>
</evidence>
<feature type="region of interest" description="Disordered" evidence="9">
    <location>
        <begin position="391"/>
        <end position="475"/>
    </location>
</feature>
<feature type="compositionally biased region" description="Pro residues" evidence="9">
    <location>
        <begin position="510"/>
        <end position="524"/>
    </location>
</feature>
<keyword evidence="7" id="KW-0966">Cell projection</keyword>
<feature type="compositionally biased region" description="Gly residues" evidence="9">
    <location>
        <begin position="598"/>
        <end position="613"/>
    </location>
</feature>
<feature type="compositionally biased region" description="Low complexity" evidence="9">
    <location>
        <begin position="532"/>
        <end position="544"/>
    </location>
</feature>
<evidence type="ECO:0000256" key="8">
    <source>
        <dbReference type="PROSITE-ProRule" id="PRU00175"/>
    </source>
</evidence>
<dbReference type="GeneID" id="40305387"/>
<keyword evidence="8" id="KW-0479">Metal-binding</keyword>
<dbReference type="InterPro" id="IPR001841">
    <property type="entry name" value="Znf_RING"/>
</dbReference>
<name>A0A2A9MPJ1_BESBE</name>
<feature type="compositionally biased region" description="Polar residues" evidence="9">
    <location>
        <begin position="338"/>
        <end position="350"/>
    </location>
</feature>
<evidence type="ECO:0000256" key="1">
    <source>
        <dbReference type="ARBA" id="ARBA00004138"/>
    </source>
</evidence>
<feature type="region of interest" description="Disordered" evidence="9">
    <location>
        <begin position="305"/>
        <end position="353"/>
    </location>
</feature>
<dbReference type="STRING" id="94643.A0A2A9MPJ1"/>
<dbReference type="PANTHER" id="PTHR21351">
    <property type="entry name" value="BARDET-BIEDL SYNDROME PROTEIN 5"/>
    <property type="match status" value="1"/>
</dbReference>
<keyword evidence="8" id="KW-0863">Zinc-finger</keyword>
<proteinExistence type="inferred from homology"/>
<feature type="compositionally biased region" description="Basic and acidic residues" evidence="9">
    <location>
        <begin position="547"/>
        <end position="559"/>
    </location>
</feature>